<sequence>MNANSLSKSSRSNSSQSVSSLGDTGSRYNKPDKQHIPPKGLRSGTSTPSNDAIEAEGAEPTWSAEELLEVRARERTFDGAYWRTSVGLFGASLVILRVFGLSFFPVGLVFLALGLGFLAIGLFRRYKLLNKDAHAQGPFVTSGGTVLLSGSMCLLAYAVLLVLLLRI</sequence>
<dbReference type="OrthoDB" id="2555434at2759"/>
<dbReference type="PANTHER" id="PTHR38646:SF1">
    <property type="entry name" value="DUF202 DOMAIN-CONTAINING PROTEIN"/>
    <property type="match status" value="1"/>
</dbReference>
<keyword evidence="3 6" id="KW-1133">Transmembrane helix</keyword>
<dbReference type="AlphaFoldDB" id="A0A9W8LPC8"/>
<reference evidence="8" key="1">
    <citation type="submission" date="2022-07" db="EMBL/GenBank/DDBJ databases">
        <title>Phylogenomic reconstructions and comparative analyses of Kickxellomycotina fungi.</title>
        <authorList>
            <person name="Reynolds N.K."/>
            <person name="Stajich J.E."/>
            <person name="Barry K."/>
            <person name="Grigoriev I.V."/>
            <person name="Crous P."/>
            <person name="Smith M.E."/>
        </authorList>
    </citation>
    <scope>NUCLEOTIDE SEQUENCE</scope>
    <source>
        <strain evidence="8">BCRC 34489</strain>
    </source>
</reference>
<dbReference type="GO" id="GO:0012505">
    <property type="term" value="C:endomembrane system"/>
    <property type="evidence" value="ECO:0007669"/>
    <property type="project" value="UniProtKB-SubCell"/>
</dbReference>
<feature type="compositionally biased region" description="Low complexity" evidence="5">
    <location>
        <begin position="1"/>
        <end position="20"/>
    </location>
</feature>
<evidence type="ECO:0000256" key="3">
    <source>
        <dbReference type="ARBA" id="ARBA00022989"/>
    </source>
</evidence>
<protein>
    <recommendedName>
        <fullName evidence="7">DUF202 domain-containing protein</fullName>
    </recommendedName>
</protein>
<evidence type="ECO:0000313" key="9">
    <source>
        <dbReference type="Proteomes" id="UP001140172"/>
    </source>
</evidence>
<evidence type="ECO:0000256" key="1">
    <source>
        <dbReference type="ARBA" id="ARBA00004127"/>
    </source>
</evidence>
<keyword evidence="4 6" id="KW-0472">Membrane</keyword>
<evidence type="ECO:0000256" key="4">
    <source>
        <dbReference type="ARBA" id="ARBA00023136"/>
    </source>
</evidence>
<dbReference type="Proteomes" id="UP001140172">
    <property type="component" value="Unassembled WGS sequence"/>
</dbReference>
<dbReference type="InterPro" id="IPR003807">
    <property type="entry name" value="DUF202"/>
</dbReference>
<organism evidence="8 9">
    <name type="scientific">Coemansia interrupta</name>
    <dbReference type="NCBI Taxonomy" id="1126814"/>
    <lineage>
        <taxon>Eukaryota</taxon>
        <taxon>Fungi</taxon>
        <taxon>Fungi incertae sedis</taxon>
        <taxon>Zoopagomycota</taxon>
        <taxon>Kickxellomycotina</taxon>
        <taxon>Kickxellomycetes</taxon>
        <taxon>Kickxellales</taxon>
        <taxon>Kickxellaceae</taxon>
        <taxon>Coemansia</taxon>
    </lineage>
</organism>
<comment type="caution">
    <text evidence="8">The sequence shown here is derived from an EMBL/GenBank/DDBJ whole genome shotgun (WGS) entry which is preliminary data.</text>
</comment>
<gene>
    <name evidence="8" type="ORF">GGI15_000619</name>
</gene>
<comment type="subcellular location">
    <subcellularLocation>
        <location evidence="1">Endomembrane system</location>
        <topology evidence="1">Multi-pass membrane protein</topology>
    </subcellularLocation>
</comment>
<accession>A0A9W8LPC8</accession>
<dbReference type="EMBL" id="JANBUM010000019">
    <property type="protein sequence ID" value="KAJ2787539.1"/>
    <property type="molecule type" value="Genomic_DNA"/>
</dbReference>
<evidence type="ECO:0000259" key="7">
    <source>
        <dbReference type="Pfam" id="PF02656"/>
    </source>
</evidence>
<keyword evidence="2 6" id="KW-0812">Transmembrane</keyword>
<feature type="transmembrane region" description="Helical" evidence="6">
    <location>
        <begin position="144"/>
        <end position="165"/>
    </location>
</feature>
<evidence type="ECO:0000256" key="5">
    <source>
        <dbReference type="SAM" id="MobiDB-lite"/>
    </source>
</evidence>
<evidence type="ECO:0000256" key="2">
    <source>
        <dbReference type="ARBA" id="ARBA00022692"/>
    </source>
</evidence>
<keyword evidence="9" id="KW-1185">Reference proteome</keyword>
<proteinExistence type="predicted"/>
<feature type="region of interest" description="Disordered" evidence="5">
    <location>
        <begin position="1"/>
        <end position="59"/>
    </location>
</feature>
<feature type="domain" description="DUF202" evidence="7">
    <location>
        <begin position="72"/>
        <end position="127"/>
    </location>
</feature>
<evidence type="ECO:0000256" key="6">
    <source>
        <dbReference type="SAM" id="Phobius"/>
    </source>
</evidence>
<dbReference type="PANTHER" id="PTHR38646">
    <property type="entry name" value="YALI0F00814P"/>
    <property type="match status" value="1"/>
</dbReference>
<name>A0A9W8LPC8_9FUNG</name>
<feature type="transmembrane region" description="Helical" evidence="6">
    <location>
        <begin position="105"/>
        <end position="123"/>
    </location>
</feature>
<dbReference type="Pfam" id="PF02656">
    <property type="entry name" value="DUF202"/>
    <property type="match status" value="1"/>
</dbReference>
<evidence type="ECO:0000313" key="8">
    <source>
        <dbReference type="EMBL" id="KAJ2787539.1"/>
    </source>
</evidence>